<dbReference type="CDD" id="cd05474">
    <property type="entry name" value="SAP_like"/>
    <property type="match status" value="1"/>
</dbReference>
<keyword evidence="4 8" id="KW-0064">Aspartyl protease</keyword>
<sequence>MKYLRSSAALAGATLVSYVAATVTMKMTRGPNLNRRNLAARDSITAVLNNNITGGSYYVEVNVGSPGQKQTMALDTGSSDVWLLSSMADLCTSAFLQGFLDDGCASTFDHNTSSTYKLDKQGRFSIRYLDQSGASGDYISDVFQIGGKTLKTLEMGLAYKSTVGTGLIGIGYSLNEASDARNSPSPFVYPSIIDTMLSQGLIDRRAYSLYLNDLDASTGSIIFGGLDADKYQGNLLHMPVVPTRLSNGSSLYYDLGVALTSFGITGQHGNTVNLTSTGFKEVAILDSGTKITLLPTSIVANMYHKIGAVDDTNGTGLVFIDCAILKQSPDLTFNYGFGNHSGRSIVVPINEVVFDVKDYLSDPDTKLPPLPFKNPCAFGIYDGGSTGPYLLGDTFLRSAYVVYDLDDNVIAIAQTNFNSCSSSLVEFRANETGIPRISGVASSVRLPGTGGGKTTTRAEGTEAASATGLVTTNSDGVLTGSIIVATKATAKAMTTVTATSVGISTASQSKEATAGSVSVFNANEFVVLGIAGVCAVLGGEWFIS</sequence>
<feature type="active site" evidence="6">
    <location>
        <position position="286"/>
    </location>
</feature>
<evidence type="ECO:0000313" key="11">
    <source>
        <dbReference type="Proteomes" id="UP000431533"/>
    </source>
</evidence>
<dbReference type="InterPro" id="IPR033121">
    <property type="entry name" value="PEPTIDASE_A1"/>
</dbReference>
<comment type="caution">
    <text evidence="10">The sequence shown here is derived from an EMBL/GenBank/DDBJ whole genome shotgun (WGS) entry which is preliminary data.</text>
</comment>
<dbReference type="GO" id="GO:0004190">
    <property type="term" value="F:aspartic-type endopeptidase activity"/>
    <property type="evidence" value="ECO:0007669"/>
    <property type="project" value="UniProtKB-KW"/>
</dbReference>
<feature type="active site" evidence="6">
    <location>
        <position position="75"/>
    </location>
</feature>
<keyword evidence="2 8" id="KW-0645">Protease</keyword>
<evidence type="ECO:0000256" key="7">
    <source>
        <dbReference type="PIRSR" id="PIRSR601461-2"/>
    </source>
</evidence>
<reference evidence="10 11" key="1">
    <citation type="submission" date="2018-05" db="EMBL/GenBank/DDBJ databases">
        <title>Genome sequencing and assembly of the regulated plant pathogen Lachnellula willkommii and related sister species for the development of diagnostic species identification markers.</title>
        <authorList>
            <person name="Giroux E."/>
            <person name="Bilodeau G."/>
        </authorList>
    </citation>
    <scope>NUCLEOTIDE SEQUENCE [LARGE SCALE GENOMIC DNA]</scope>
    <source>
        <strain evidence="10 11">CBS 185.66</strain>
    </source>
</reference>
<dbReference type="PRINTS" id="PR00792">
    <property type="entry name" value="PEPSIN"/>
</dbReference>
<dbReference type="PANTHER" id="PTHR47966:SF65">
    <property type="entry name" value="ASPARTIC-TYPE ENDOPEPTIDASE"/>
    <property type="match status" value="1"/>
</dbReference>
<keyword evidence="11" id="KW-1185">Reference proteome</keyword>
<dbReference type="PANTHER" id="PTHR47966">
    <property type="entry name" value="BETA-SITE APP-CLEAVING ENZYME, ISOFORM A-RELATED"/>
    <property type="match status" value="1"/>
</dbReference>
<accession>A0A8H8R8G7</accession>
<evidence type="ECO:0000256" key="1">
    <source>
        <dbReference type="ARBA" id="ARBA00007447"/>
    </source>
</evidence>
<dbReference type="InterPro" id="IPR033876">
    <property type="entry name" value="SAP-like"/>
</dbReference>
<dbReference type="GO" id="GO:0006508">
    <property type="term" value="P:proteolysis"/>
    <property type="evidence" value="ECO:0007669"/>
    <property type="project" value="UniProtKB-KW"/>
</dbReference>
<dbReference type="Gene3D" id="2.40.70.10">
    <property type="entry name" value="Acid Proteases"/>
    <property type="match status" value="2"/>
</dbReference>
<evidence type="ECO:0000256" key="5">
    <source>
        <dbReference type="ARBA" id="ARBA00022801"/>
    </source>
</evidence>
<feature type="disulfide bond" evidence="7">
    <location>
        <begin position="322"/>
        <end position="376"/>
    </location>
</feature>
<dbReference type="PROSITE" id="PS51767">
    <property type="entry name" value="PEPTIDASE_A1"/>
    <property type="match status" value="1"/>
</dbReference>
<evidence type="ECO:0000256" key="2">
    <source>
        <dbReference type="ARBA" id="ARBA00022670"/>
    </source>
</evidence>
<organism evidence="10 11">
    <name type="scientific">Lachnellula hyalina</name>
    <dbReference type="NCBI Taxonomy" id="1316788"/>
    <lineage>
        <taxon>Eukaryota</taxon>
        <taxon>Fungi</taxon>
        <taxon>Dikarya</taxon>
        <taxon>Ascomycota</taxon>
        <taxon>Pezizomycotina</taxon>
        <taxon>Leotiomycetes</taxon>
        <taxon>Helotiales</taxon>
        <taxon>Lachnaceae</taxon>
        <taxon>Lachnellula</taxon>
    </lineage>
</organism>
<dbReference type="RefSeq" id="XP_031009151.1">
    <property type="nucleotide sequence ID" value="XM_031146558.1"/>
</dbReference>
<evidence type="ECO:0000259" key="9">
    <source>
        <dbReference type="PROSITE" id="PS51767"/>
    </source>
</evidence>
<keyword evidence="3" id="KW-0732">Signal</keyword>
<dbReference type="Proteomes" id="UP000431533">
    <property type="component" value="Unassembled WGS sequence"/>
</dbReference>
<gene>
    <name evidence="10" type="primary">OPSB_2</name>
    <name evidence="10" type="ORF">LHYA1_G001578</name>
</gene>
<keyword evidence="7" id="KW-1015">Disulfide bond</keyword>
<protein>
    <submittedName>
        <fullName evidence="10">Putative aspartic-type endopeptidase</fullName>
    </submittedName>
</protein>
<dbReference type="EMBL" id="QGMH01000008">
    <property type="protein sequence ID" value="TVY30365.1"/>
    <property type="molecule type" value="Genomic_DNA"/>
</dbReference>
<keyword evidence="5 8" id="KW-0378">Hydrolase</keyword>
<dbReference type="GeneID" id="41981776"/>
<dbReference type="SUPFAM" id="SSF50630">
    <property type="entry name" value="Acid proteases"/>
    <property type="match status" value="1"/>
</dbReference>
<evidence type="ECO:0000256" key="8">
    <source>
        <dbReference type="RuleBase" id="RU000454"/>
    </source>
</evidence>
<dbReference type="InterPro" id="IPR001969">
    <property type="entry name" value="Aspartic_peptidase_AS"/>
</dbReference>
<dbReference type="InterPro" id="IPR001461">
    <property type="entry name" value="Aspartic_peptidase_A1"/>
</dbReference>
<evidence type="ECO:0000256" key="6">
    <source>
        <dbReference type="PIRSR" id="PIRSR601461-1"/>
    </source>
</evidence>
<evidence type="ECO:0000256" key="3">
    <source>
        <dbReference type="ARBA" id="ARBA00022729"/>
    </source>
</evidence>
<feature type="domain" description="Peptidase A1" evidence="9">
    <location>
        <begin position="57"/>
        <end position="413"/>
    </location>
</feature>
<evidence type="ECO:0000313" key="10">
    <source>
        <dbReference type="EMBL" id="TVY30365.1"/>
    </source>
</evidence>
<proteinExistence type="inferred from homology"/>
<name>A0A8H8R8G7_9HELO</name>
<dbReference type="Pfam" id="PF00026">
    <property type="entry name" value="Asp"/>
    <property type="match status" value="1"/>
</dbReference>
<dbReference type="AlphaFoldDB" id="A0A8H8R8G7"/>
<comment type="similarity">
    <text evidence="1 8">Belongs to the peptidase A1 family.</text>
</comment>
<dbReference type="PROSITE" id="PS00141">
    <property type="entry name" value="ASP_PROTEASE"/>
    <property type="match status" value="1"/>
</dbReference>
<dbReference type="OrthoDB" id="771136at2759"/>
<evidence type="ECO:0000256" key="4">
    <source>
        <dbReference type="ARBA" id="ARBA00022750"/>
    </source>
</evidence>
<dbReference type="InterPro" id="IPR021109">
    <property type="entry name" value="Peptidase_aspartic_dom_sf"/>
</dbReference>